<protein>
    <submittedName>
        <fullName evidence="1">Uncharacterized protein</fullName>
    </submittedName>
</protein>
<evidence type="ECO:0000313" key="1">
    <source>
        <dbReference type="EMBL" id="KAK4028204.1"/>
    </source>
</evidence>
<reference evidence="1 2" key="1">
    <citation type="journal article" date="2023" name="Nucleic Acids Res.">
        <title>The hologenome of Daphnia magna reveals possible DNA methylation and microbiome-mediated evolution of the host genome.</title>
        <authorList>
            <person name="Chaturvedi A."/>
            <person name="Li X."/>
            <person name="Dhandapani V."/>
            <person name="Marshall H."/>
            <person name="Kissane S."/>
            <person name="Cuenca-Cambronero M."/>
            <person name="Asole G."/>
            <person name="Calvet F."/>
            <person name="Ruiz-Romero M."/>
            <person name="Marangio P."/>
            <person name="Guigo R."/>
            <person name="Rago D."/>
            <person name="Mirbahai L."/>
            <person name="Eastwood N."/>
            <person name="Colbourne J.K."/>
            <person name="Zhou J."/>
            <person name="Mallon E."/>
            <person name="Orsini L."/>
        </authorList>
    </citation>
    <scope>NUCLEOTIDE SEQUENCE [LARGE SCALE GENOMIC DNA]</scope>
    <source>
        <strain evidence="1">LRV0_1</strain>
    </source>
</reference>
<comment type="caution">
    <text evidence="1">The sequence shown here is derived from an EMBL/GenBank/DDBJ whole genome shotgun (WGS) entry which is preliminary data.</text>
</comment>
<accession>A0ABR0ASX3</accession>
<dbReference type="EMBL" id="JAOYFB010000038">
    <property type="protein sequence ID" value="KAK4028204.1"/>
    <property type="molecule type" value="Genomic_DNA"/>
</dbReference>
<organism evidence="1 2">
    <name type="scientific">Daphnia magna</name>
    <dbReference type="NCBI Taxonomy" id="35525"/>
    <lineage>
        <taxon>Eukaryota</taxon>
        <taxon>Metazoa</taxon>
        <taxon>Ecdysozoa</taxon>
        <taxon>Arthropoda</taxon>
        <taxon>Crustacea</taxon>
        <taxon>Branchiopoda</taxon>
        <taxon>Diplostraca</taxon>
        <taxon>Cladocera</taxon>
        <taxon>Anomopoda</taxon>
        <taxon>Daphniidae</taxon>
        <taxon>Daphnia</taxon>
    </lineage>
</organism>
<gene>
    <name evidence="1" type="ORF">OUZ56_017476</name>
</gene>
<proteinExistence type="predicted"/>
<evidence type="ECO:0000313" key="2">
    <source>
        <dbReference type="Proteomes" id="UP001234178"/>
    </source>
</evidence>
<dbReference type="Proteomes" id="UP001234178">
    <property type="component" value="Unassembled WGS sequence"/>
</dbReference>
<name>A0ABR0ASX3_9CRUS</name>
<sequence length="73" mass="7861">MATGGIVIYLTVVFNGECNVSIGRDWRVLLLIVVDRYLISGAVTCRVNVYGYIPSSCCTCPLCTLNMPEASGV</sequence>
<keyword evidence="2" id="KW-1185">Reference proteome</keyword>